<name>A0AA97AS83_9CYAN</name>
<evidence type="ECO:0000259" key="3">
    <source>
        <dbReference type="PROSITE" id="PS50110"/>
    </source>
</evidence>
<evidence type="ECO:0000256" key="2">
    <source>
        <dbReference type="PROSITE-ProRule" id="PRU00169"/>
    </source>
</evidence>
<dbReference type="AlphaFoldDB" id="A0AA97AS83"/>
<proteinExistence type="predicted"/>
<dbReference type="InterPro" id="IPR001789">
    <property type="entry name" value="Sig_transdc_resp-reg_receiver"/>
</dbReference>
<dbReference type="InterPro" id="IPR011006">
    <property type="entry name" value="CheY-like_superfamily"/>
</dbReference>
<keyword evidence="1 2" id="KW-0597">Phosphoprotein</keyword>
<evidence type="ECO:0000313" key="4">
    <source>
        <dbReference type="EMBL" id="WNZ26598.1"/>
    </source>
</evidence>
<organism evidence="4">
    <name type="scientific">Leptolyngbya sp. NK1-12</name>
    <dbReference type="NCBI Taxonomy" id="2547451"/>
    <lineage>
        <taxon>Bacteria</taxon>
        <taxon>Bacillati</taxon>
        <taxon>Cyanobacteriota</taxon>
        <taxon>Cyanophyceae</taxon>
        <taxon>Leptolyngbyales</taxon>
        <taxon>Leptolyngbyaceae</taxon>
        <taxon>Leptolyngbya group</taxon>
        <taxon>Leptolyngbya</taxon>
    </lineage>
</organism>
<protein>
    <submittedName>
        <fullName evidence="4">Response regulator</fullName>
    </submittedName>
</protein>
<feature type="domain" description="Response regulatory" evidence="3">
    <location>
        <begin position="5"/>
        <end position="121"/>
    </location>
</feature>
<dbReference type="InterPro" id="IPR050595">
    <property type="entry name" value="Bact_response_regulator"/>
</dbReference>
<dbReference type="Gene3D" id="3.40.50.2300">
    <property type="match status" value="1"/>
</dbReference>
<dbReference type="GO" id="GO:0000160">
    <property type="term" value="P:phosphorelay signal transduction system"/>
    <property type="evidence" value="ECO:0007669"/>
    <property type="project" value="InterPro"/>
</dbReference>
<evidence type="ECO:0000256" key="1">
    <source>
        <dbReference type="ARBA" id="ARBA00022553"/>
    </source>
</evidence>
<dbReference type="SUPFAM" id="SSF52172">
    <property type="entry name" value="CheY-like"/>
    <property type="match status" value="1"/>
</dbReference>
<dbReference type="Pfam" id="PF00072">
    <property type="entry name" value="Response_reg"/>
    <property type="match status" value="1"/>
</dbReference>
<gene>
    <name evidence="4" type="ORF">HJG54_13925</name>
</gene>
<dbReference type="PANTHER" id="PTHR44591:SF22">
    <property type="entry name" value="CHEY SUBFAMILY"/>
    <property type="match status" value="1"/>
</dbReference>
<dbReference type="SMART" id="SM00448">
    <property type="entry name" value="REC"/>
    <property type="match status" value="1"/>
</dbReference>
<accession>A0AA97AS83</accession>
<sequence length="123" mass="13233">MMSKRVLIVDDEAPIQEVIQGCLEELAGWEVWTASSGLEGLELASDQPDGILLDVSMAGMDGFEVLQALKADPKTQTIPVVLLTARVQASDLAQFAKLPIAGVIQKPFDPVLLIDQVAEAFGW</sequence>
<dbReference type="PROSITE" id="PS50110">
    <property type="entry name" value="RESPONSE_REGULATORY"/>
    <property type="match status" value="1"/>
</dbReference>
<feature type="modified residue" description="4-aspartylphosphate" evidence="2">
    <location>
        <position position="54"/>
    </location>
</feature>
<reference evidence="4" key="1">
    <citation type="submission" date="2020-05" db="EMBL/GenBank/DDBJ databases">
        <authorList>
            <person name="Zhu T."/>
            <person name="Keshari N."/>
            <person name="Lu X."/>
        </authorList>
    </citation>
    <scope>NUCLEOTIDE SEQUENCE</scope>
    <source>
        <strain evidence="4">NK1-12</strain>
    </source>
</reference>
<dbReference type="CDD" id="cd17552">
    <property type="entry name" value="REC_RR468-like"/>
    <property type="match status" value="1"/>
</dbReference>
<dbReference type="EMBL" id="CP053586">
    <property type="protein sequence ID" value="WNZ26598.1"/>
    <property type="molecule type" value="Genomic_DNA"/>
</dbReference>
<dbReference type="PANTHER" id="PTHR44591">
    <property type="entry name" value="STRESS RESPONSE REGULATOR PROTEIN 1"/>
    <property type="match status" value="1"/>
</dbReference>